<dbReference type="RefSeq" id="YP_004251072.1">
    <property type="nucleotide sequence ID" value="NC_015157.1"/>
</dbReference>
<sequence length="396" mass="46383">MKHKRTRYYTPEDVELHNCEFKTDNKKFKDLTGQVFGQFEVLKMKERSAPHTWWFCKCGCGNIQAKSTNQLNRGSTSCTECSFIKAGKDREKPLEDEILIVNSKHPNLELISRTKSKKEQWLWYCSECNTPYKHRLDHVTSDRKTCRCNPHKFQRWTKQLREFQIREACVERGLKFLGWLGEYENKNTTRMVIKCKNHKHYDVAINNFMNGHGCPHCAEEKRGDGLRHHASRIEVEGRKIFGNKFDYSKYDYICSRTPSTIYCNDCKGTFESSYDNHINKRKGCPHEVGRTQRQAYIFEVSDNGIPIALKVGIANFWDRRLKEQSAATVFDVQVLGVWEFDEVSYCKSAESFIKKNLDRKVLSKSEYPDGFDETFSLADLDNIFKIIEDFNGVRCK</sequence>
<dbReference type="GeneID" id="10228610"/>
<evidence type="ECO:0000313" key="2">
    <source>
        <dbReference type="EMBL" id="ADX87947.1"/>
    </source>
</evidence>
<feature type="domain" description="CapR homology" evidence="1">
    <location>
        <begin position="161"/>
        <end position="218"/>
    </location>
</feature>
<gene>
    <name evidence="2" type="primary">ORF130</name>
</gene>
<name>F1D1F3_9CAUD</name>
<dbReference type="KEGG" id="vg:10228610"/>
<proteinExistence type="predicted"/>
<dbReference type="OrthoDB" id="8611at10239"/>
<dbReference type="EMBL" id="HQ641347">
    <property type="protein sequence ID" value="ADX87947.1"/>
    <property type="molecule type" value="Genomic_DNA"/>
</dbReference>
<evidence type="ECO:0000313" key="3">
    <source>
        <dbReference type="Proteomes" id="UP000007502"/>
    </source>
</evidence>
<protein>
    <submittedName>
        <fullName evidence="2">Uncharacterized protein ORF130</fullName>
    </submittedName>
</protein>
<reference evidence="2 3" key="1">
    <citation type="journal article" date="2011" name="MBio">
        <title>Evidence of a dominant lineage of Vibrio cholerae-specific lytic bacteriophages shed by cholera patients over a 10-year period in Dhaka, Bangladesh.</title>
        <authorList>
            <person name="Seed K.D."/>
            <person name="Bodi K.L."/>
            <person name="Kropinski A.M."/>
            <person name="Ackermann H.W."/>
            <person name="Calderwood S.B."/>
            <person name="Qadri F."/>
            <person name="Camilli A."/>
        </authorList>
    </citation>
    <scope>NUCLEOTIDE SEQUENCE [LARGE SCALE GENOMIC DNA]</scope>
</reference>
<dbReference type="InterPro" id="IPR048793">
    <property type="entry name" value="CapR_dom"/>
</dbReference>
<dbReference type="Pfam" id="PF21817">
    <property type="entry name" value="CapR"/>
    <property type="match status" value="1"/>
</dbReference>
<organism evidence="2 3">
    <name type="scientific">Vibrio phage ICP1</name>
    <dbReference type="NCBI Taxonomy" id="979525"/>
    <lineage>
        <taxon>Viruses</taxon>
        <taxon>Duplodnaviria</taxon>
        <taxon>Heunggongvirae</taxon>
        <taxon>Uroviricota</taxon>
        <taxon>Caudoviricetes</taxon>
        <taxon>Mohonavirus</taxon>
        <taxon>Mohonavirus ICP1</taxon>
    </lineage>
</organism>
<evidence type="ECO:0000259" key="1">
    <source>
        <dbReference type="Pfam" id="PF21817"/>
    </source>
</evidence>
<dbReference type="Proteomes" id="UP000007502">
    <property type="component" value="Segment"/>
</dbReference>
<keyword evidence="3" id="KW-1185">Reference proteome</keyword>
<accession>F1D1F3</accession>